<keyword evidence="1" id="KW-0472">Membrane</keyword>
<reference evidence="2" key="1">
    <citation type="submission" date="2019-05" db="EMBL/GenBank/DDBJ databases">
        <authorList>
            <consortium name="Pathogen Informatics"/>
        </authorList>
    </citation>
    <scope>NUCLEOTIDE SEQUENCE [LARGE SCALE GENOMIC DNA]</scope>
    <source>
        <strain evidence="2">NCTC12965</strain>
    </source>
</reference>
<protein>
    <submittedName>
        <fullName evidence="2">DsdX permease</fullName>
    </submittedName>
</protein>
<dbReference type="Pfam" id="PF02447">
    <property type="entry name" value="GntP_permease"/>
    <property type="match status" value="1"/>
</dbReference>
<keyword evidence="1" id="KW-0812">Transmembrane</keyword>
<feature type="transmembrane region" description="Helical" evidence="1">
    <location>
        <begin position="58"/>
        <end position="77"/>
    </location>
</feature>
<feature type="transmembrane region" description="Helical" evidence="1">
    <location>
        <begin position="30"/>
        <end position="46"/>
    </location>
</feature>
<accession>A0A4U9TW68</accession>
<dbReference type="AlphaFoldDB" id="A0A4U9TW68"/>
<evidence type="ECO:0000256" key="1">
    <source>
        <dbReference type="SAM" id="Phobius"/>
    </source>
</evidence>
<sequence>MDSQIWVVATLLSSIIIIILTIVKFKIHPFLALLLASFYVGALMGMNPLEMVNAIEGGIGGTLGFLAAVIGLGTILGNMMEVSGRQNA</sequence>
<dbReference type="PANTHER" id="PTHR30354:SF6">
    <property type="entry name" value="D-SERINE TRANSPORTER DSDX"/>
    <property type="match status" value="1"/>
</dbReference>
<dbReference type="PANTHER" id="PTHR30354">
    <property type="entry name" value="GNT FAMILY GLUCONATE TRANSPORTER"/>
    <property type="match status" value="1"/>
</dbReference>
<dbReference type="GO" id="GO:0005886">
    <property type="term" value="C:plasma membrane"/>
    <property type="evidence" value="ECO:0007669"/>
    <property type="project" value="TreeGrafter"/>
</dbReference>
<dbReference type="GO" id="GO:0015128">
    <property type="term" value="F:gluconate transmembrane transporter activity"/>
    <property type="evidence" value="ECO:0007669"/>
    <property type="project" value="InterPro"/>
</dbReference>
<feature type="transmembrane region" description="Helical" evidence="1">
    <location>
        <begin position="6"/>
        <end position="23"/>
    </location>
</feature>
<gene>
    <name evidence="2" type="primary">dsdX_3</name>
    <name evidence="2" type="ORF">NCTC12965_01896</name>
</gene>
<proteinExistence type="predicted"/>
<dbReference type="InterPro" id="IPR003474">
    <property type="entry name" value="Glcn_transporter"/>
</dbReference>
<name>A0A4U9TW68_SERFO</name>
<evidence type="ECO:0000313" key="2">
    <source>
        <dbReference type="EMBL" id="VTR24013.1"/>
    </source>
</evidence>
<keyword evidence="1" id="KW-1133">Transmembrane helix</keyword>
<dbReference type="EMBL" id="CABEEZ010000034">
    <property type="protein sequence ID" value="VTR24013.1"/>
    <property type="molecule type" value="Genomic_DNA"/>
</dbReference>
<organism evidence="2">
    <name type="scientific">Serratia fonticola</name>
    <dbReference type="NCBI Taxonomy" id="47917"/>
    <lineage>
        <taxon>Bacteria</taxon>
        <taxon>Pseudomonadati</taxon>
        <taxon>Pseudomonadota</taxon>
        <taxon>Gammaproteobacteria</taxon>
        <taxon>Enterobacterales</taxon>
        <taxon>Yersiniaceae</taxon>
        <taxon>Serratia</taxon>
    </lineage>
</organism>